<dbReference type="STRING" id="1122195.SAMN02745164_01279"/>
<dbReference type="InterPro" id="IPR002068">
    <property type="entry name" value="A-crystallin/Hsp20_dom"/>
</dbReference>
<dbReference type="OrthoDB" id="9811615at2"/>
<comment type="similarity">
    <text evidence="1 2">Belongs to the small heat shock protein (HSP20) family.</text>
</comment>
<keyword evidence="6" id="KW-1185">Reference proteome</keyword>
<evidence type="ECO:0000256" key="1">
    <source>
        <dbReference type="PROSITE-ProRule" id="PRU00285"/>
    </source>
</evidence>
<evidence type="ECO:0000256" key="2">
    <source>
        <dbReference type="RuleBase" id="RU003616"/>
    </source>
</evidence>
<dbReference type="PROSITE" id="PS51203">
    <property type="entry name" value="CS"/>
    <property type="match status" value="1"/>
</dbReference>
<comment type="caution">
    <text evidence="5">The sequence shown here is derived from an EMBL/GenBank/DDBJ whole genome shotgun (WGS) entry which is preliminary data.</text>
</comment>
<dbReference type="InterPro" id="IPR031107">
    <property type="entry name" value="Small_HSP"/>
</dbReference>
<feature type="domain" description="SHSP" evidence="3">
    <location>
        <begin position="38"/>
        <end position="150"/>
    </location>
</feature>
<feature type="domain" description="CS" evidence="4">
    <location>
        <begin position="42"/>
        <end position="148"/>
    </location>
</feature>
<evidence type="ECO:0000259" key="4">
    <source>
        <dbReference type="PROSITE" id="PS51203"/>
    </source>
</evidence>
<organism evidence="5 6">
    <name type="scientific">Marinitoga hydrogenitolerans (strain DSM 16785 / JCM 12826 / AT1271)</name>
    <dbReference type="NCBI Taxonomy" id="1122195"/>
    <lineage>
        <taxon>Bacteria</taxon>
        <taxon>Thermotogati</taxon>
        <taxon>Thermotogota</taxon>
        <taxon>Thermotogae</taxon>
        <taxon>Petrotogales</taxon>
        <taxon>Petrotogaceae</taxon>
        <taxon>Marinitoga</taxon>
    </lineage>
</organism>
<name>A0A1M4WVZ9_MARH1</name>
<dbReference type="PANTHER" id="PTHR11527">
    <property type="entry name" value="HEAT-SHOCK PROTEIN 20 FAMILY MEMBER"/>
    <property type="match status" value="1"/>
</dbReference>
<dbReference type="RefSeq" id="WP_072864637.1">
    <property type="nucleotide sequence ID" value="NZ_FQUI01000018.1"/>
</dbReference>
<accession>A0A1M4WVZ9</accession>
<protein>
    <submittedName>
        <fullName evidence="5">HSP20 family protein</fullName>
    </submittedName>
</protein>
<proteinExistence type="inferred from homology"/>
<dbReference type="PROSITE" id="PS01031">
    <property type="entry name" value="SHSP"/>
    <property type="match status" value="1"/>
</dbReference>
<reference evidence="5" key="1">
    <citation type="submission" date="2016-11" db="EMBL/GenBank/DDBJ databases">
        <authorList>
            <person name="Varghese N."/>
            <person name="Submissions S."/>
        </authorList>
    </citation>
    <scope>NUCLEOTIDE SEQUENCE [LARGE SCALE GENOMIC DNA]</scope>
    <source>
        <strain evidence="5">DSM 16785</strain>
    </source>
</reference>
<evidence type="ECO:0000259" key="3">
    <source>
        <dbReference type="PROSITE" id="PS01031"/>
    </source>
</evidence>
<dbReference type="SUPFAM" id="SSF49764">
    <property type="entry name" value="HSP20-like chaperones"/>
    <property type="match status" value="1"/>
</dbReference>
<evidence type="ECO:0000313" key="5">
    <source>
        <dbReference type="EMBL" id="SHE85406.1"/>
    </source>
</evidence>
<dbReference type="EMBL" id="FQUI01000018">
    <property type="protein sequence ID" value="SHE85406.1"/>
    <property type="molecule type" value="Genomic_DNA"/>
</dbReference>
<dbReference type="InterPro" id="IPR008978">
    <property type="entry name" value="HSP20-like_chaperone"/>
</dbReference>
<gene>
    <name evidence="5" type="ORF">SAMN02745164_01279</name>
</gene>
<dbReference type="CDD" id="cd06464">
    <property type="entry name" value="ACD_sHsps-like"/>
    <property type="match status" value="1"/>
</dbReference>
<sequence length="150" mass="17947">MSEIKRYEKGNFFEPFETLRREIERLFDDFGTLGIFENSKTFTMPNLDIYETEKDIVIEADVPGYDKKDINIRLDDDILTISAEKKNDKEEKGRNYIKRERFFGKFERSIRLPDYIDFEKIKAKFKDGVLKIEIPKSLEKAKKFKKINIE</sequence>
<dbReference type="InterPro" id="IPR007052">
    <property type="entry name" value="CS_dom"/>
</dbReference>
<dbReference type="AlphaFoldDB" id="A0A1M4WVZ9"/>
<evidence type="ECO:0000313" key="6">
    <source>
        <dbReference type="Proteomes" id="UP000184334"/>
    </source>
</evidence>
<dbReference type="Pfam" id="PF00011">
    <property type="entry name" value="HSP20"/>
    <property type="match status" value="1"/>
</dbReference>
<dbReference type="Gene3D" id="2.60.40.790">
    <property type="match status" value="1"/>
</dbReference>
<dbReference type="Proteomes" id="UP000184334">
    <property type="component" value="Unassembled WGS sequence"/>
</dbReference>